<feature type="transmembrane region" description="Helical" evidence="2">
    <location>
        <begin position="7"/>
        <end position="30"/>
    </location>
</feature>
<protein>
    <submittedName>
        <fullName evidence="3">Uncharacterized protein</fullName>
    </submittedName>
</protein>
<organism evidence="3 4">
    <name type="scientific">Diaporthe australafricana</name>
    <dbReference type="NCBI Taxonomy" id="127596"/>
    <lineage>
        <taxon>Eukaryota</taxon>
        <taxon>Fungi</taxon>
        <taxon>Dikarya</taxon>
        <taxon>Ascomycota</taxon>
        <taxon>Pezizomycotina</taxon>
        <taxon>Sordariomycetes</taxon>
        <taxon>Sordariomycetidae</taxon>
        <taxon>Diaporthales</taxon>
        <taxon>Diaporthaceae</taxon>
        <taxon>Diaporthe</taxon>
    </lineage>
</organism>
<dbReference type="Proteomes" id="UP001583177">
    <property type="component" value="Unassembled WGS sequence"/>
</dbReference>
<reference evidence="3 4" key="1">
    <citation type="journal article" date="2024" name="IMA Fungus">
        <title>IMA Genome - F19 : A genome assembly and annotation guide to empower mycologists, including annotated draft genome sequences of Ceratocystis pirilliformis, Diaporthe australafricana, Fusarium ophioides, Paecilomyces lecythidis, and Sporothrix stenoceras.</title>
        <authorList>
            <person name="Aylward J."/>
            <person name="Wilson A.M."/>
            <person name="Visagie C.M."/>
            <person name="Spraker J."/>
            <person name="Barnes I."/>
            <person name="Buitendag C."/>
            <person name="Ceriani C."/>
            <person name="Del Mar Angel L."/>
            <person name="du Plessis D."/>
            <person name="Fuchs T."/>
            <person name="Gasser K."/>
            <person name="Kramer D."/>
            <person name="Li W."/>
            <person name="Munsamy K."/>
            <person name="Piso A."/>
            <person name="Price J.L."/>
            <person name="Sonnekus B."/>
            <person name="Thomas C."/>
            <person name="van der Nest A."/>
            <person name="van Dijk A."/>
            <person name="van Heerden A."/>
            <person name="van Vuuren N."/>
            <person name="Yilmaz N."/>
            <person name="Duong T.A."/>
            <person name="van der Merwe N.A."/>
            <person name="Wingfield M.J."/>
            <person name="Wingfield B.D."/>
        </authorList>
    </citation>
    <scope>NUCLEOTIDE SEQUENCE [LARGE SCALE GENOMIC DNA]</scope>
    <source>
        <strain evidence="3 4">CMW 18300</strain>
    </source>
</reference>
<evidence type="ECO:0000313" key="4">
    <source>
        <dbReference type="Proteomes" id="UP001583177"/>
    </source>
</evidence>
<comment type="caution">
    <text evidence="3">The sequence shown here is derived from an EMBL/GenBank/DDBJ whole genome shotgun (WGS) entry which is preliminary data.</text>
</comment>
<keyword evidence="2" id="KW-0472">Membrane</keyword>
<sequence length="186" mass="20075">MHDNSWLVMRLSIAILLISAFILASIITHIPEREDVARDAEADAPDLSASRASSNIFGYIFGVTPGLAITIVFGLTKPFRQTMSGTFGPRRWWGKRHGNTRVPAAQAGPSQVELLPFAEEPRMIMGRDSTAVASKLLPVTATDLSTRSSDSKAAPLYERGGPTGIRAGNHMHSDSSDSNKFTAPLL</sequence>
<keyword evidence="4" id="KW-1185">Reference proteome</keyword>
<accession>A0ABR3W3W4</accession>
<gene>
    <name evidence="3" type="ORF">Daus18300_012125</name>
</gene>
<evidence type="ECO:0000256" key="1">
    <source>
        <dbReference type="SAM" id="MobiDB-lite"/>
    </source>
</evidence>
<keyword evidence="2" id="KW-1133">Transmembrane helix</keyword>
<dbReference type="EMBL" id="JAWRVE010000158">
    <property type="protein sequence ID" value="KAL1852527.1"/>
    <property type="molecule type" value="Genomic_DNA"/>
</dbReference>
<feature type="transmembrane region" description="Helical" evidence="2">
    <location>
        <begin position="56"/>
        <end position="75"/>
    </location>
</feature>
<evidence type="ECO:0000313" key="3">
    <source>
        <dbReference type="EMBL" id="KAL1852527.1"/>
    </source>
</evidence>
<name>A0ABR3W3W4_9PEZI</name>
<keyword evidence="2" id="KW-0812">Transmembrane</keyword>
<evidence type="ECO:0000256" key="2">
    <source>
        <dbReference type="SAM" id="Phobius"/>
    </source>
</evidence>
<feature type="region of interest" description="Disordered" evidence="1">
    <location>
        <begin position="147"/>
        <end position="186"/>
    </location>
</feature>
<proteinExistence type="predicted"/>